<dbReference type="EMBL" id="FUKQ01000040">
    <property type="protein sequence ID" value="SJN37854.1"/>
    <property type="molecule type" value="Genomic_DNA"/>
</dbReference>
<dbReference type="InterPro" id="IPR019802">
    <property type="entry name" value="GlycHydrolase_4_CS"/>
</dbReference>
<dbReference type="RefSeq" id="WP_094765142.1">
    <property type="nucleotide sequence ID" value="NZ_FUKQ01000040.1"/>
</dbReference>
<dbReference type="Gene3D" id="3.90.110.10">
    <property type="entry name" value="Lactate dehydrogenase/glycoside hydrolase, family 4, C-terminal"/>
    <property type="match status" value="1"/>
</dbReference>
<sequence>MKLTILGGGGFRVPLVHRALMADHSDERVTELRLHDVDRGRLDAIAAVLTEQSAGVAGAPRLVVAEDLASALAGTDFVFSAMRVGGTAGRALDEGICLGHGIIGQETVGAGGISYALRGIPVALQVAEAIREHCPEAWVINFTNPAGVVTQVMRGVLGERVVGICDSPVGLARRVLTTLQDAGLAPADAGPVGLGDSRVRLDYLGLNHLGWLQGLLVDGTDVLPSLLERPDLIESFEEGRLFGTPLVQALGQVPNEYLHYYYFTREDLATDLAAENPRGKFLQQQQDGFYAAVAALDGRPGAHALWERTRMEREVTYMASNREAAGGFERDEADLQTGGYDQVALAIMHAIANDVPAELVLIVPNRGVIPELDDDDIIELPCRIDASGIQTLPTRGLPDHARGLVVNAKYVEHQMIEAATTGSRTAALRALLQHPLVDSFAVAQRLLDEMQAGFPELDYLA</sequence>
<name>A0A1R4K113_9ACTN</name>
<feature type="active site" description="Proton donor" evidence="7">
    <location>
        <position position="166"/>
    </location>
</feature>
<dbReference type="SUPFAM" id="SSF56327">
    <property type="entry name" value="LDH C-terminal domain-like"/>
    <property type="match status" value="1"/>
</dbReference>
<dbReference type="InterPro" id="IPR015955">
    <property type="entry name" value="Lactate_DH/Glyco_Ohase_4_C"/>
</dbReference>
<keyword evidence="9" id="KW-0408">Iron</keyword>
<accession>A0A1R4K113</accession>
<feature type="binding site" evidence="9">
    <location>
        <position position="208"/>
    </location>
    <ligand>
        <name>Mn(2+)</name>
        <dbReference type="ChEBI" id="CHEBI:29035"/>
    </ligand>
</feature>
<dbReference type="GO" id="GO:0046872">
    <property type="term" value="F:metal ion binding"/>
    <property type="evidence" value="ECO:0007669"/>
    <property type="project" value="UniProtKB-KW"/>
</dbReference>
<comment type="cofactor">
    <cofactor evidence="11">
        <name>NAD(+)</name>
        <dbReference type="ChEBI" id="CHEBI:57540"/>
    </cofactor>
    <text evidence="11">Binds 1 NAD(+) per subunit.</text>
</comment>
<dbReference type="STRING" id="1255658.FM114_10665"/>
<keyword evidence="9" id="KW-0533">Nickel</keyword>
<dbReference type="InterPro" id="IPR001088">
    <property type="entry name" value="Glyco_hydro_4"/>
</dbReference>
<dbReference type="GO" id="GO:0004553">
    <property type="term" value="F:hydrolase activity, hydrolyzing O-glycosyl compounds"/>
    <property type="evidence" value="ECO:0007669"/>
    <property type="project" value="InterPro"/>
</dbReference>
<evidence type="ECO:0000256" key="10">
    <source>
        <dbReference type="PIRSR" id="PIRSR601088-4"/>
    </source>
</evidence>
<evidence type="ECO:0000313" key="13">
    <source>
        <dbReference type="EMBL" id="SJN37854.1"/>
    </source>
</evidence>
<evidence type="ECO:0000256" key="11">
    <source>
        <dbReference type="RuleBase" id="RU361152"/>
    </source>
</evidence>
<feature type="domain" description="Glycosyl hydrolase family 4 C-terminal" evidence="12">
    <location>
        <begin position="203"/>
        <end position="437"/>
    </location>
</feature>
<evidence type="ECO:0000256" key="8">
    <source>
        <dbReference type="PIRSR" id="PIRSR601088-2"/>
    </source>
</evidence>
<dbReference type="Gene3D" id="3.40.50.720">
    <property type="entry name" value="NAD(P)-binding Rossmann-like Domain"/>
    <property type="match status" value="1"/>
</dbReference>
<keyword evidence="9" id="KW-0170">Cobalt</keyword>
<evidence type="ECO:0000256" key="5">
    <source>
        <dbReference type="ARBA" id="ARBA00023211"/>
    </source>
</evidence>
<evidence type="ECO:0000256" key="9">
    <source>
        <dbReference type="PIRSR" id="PIRSR601088-3"/>
    </source>
</evidence>
<evidence type="ECO:0000259" key="12">
    <source>
        <dbReference type="Pfam" id="PF11975"/>
    </source>
</evidence>
<dbReference type="SUPFAM" id="SSF51735">
    <property type="entry name" value="NAD(P)-binding Rossmann-fold domains"/>
    <property type="match status" value="1"/>
</dbReference>
<feature type="binding site" evidence="8">
    <location>
        <position position="144"/>
    </location>
    <ligand>
        <name>substrate</name>
    </ligand>
</feature>
<dbReference type="PANTHER" id="PTHR32092">
    <property type="entry name" value="6-PHOSPHO-BETA-GLUCOSIDASE-RELATED"/>
    <property type="match status" value="1"/>
</dbReference>
<dbReference type="AlphaFoldDB" id="A0A1R4K113"/>
<feature type="binding site" evidence="9">
    <location>
        <position position="165"/>
    </location>
    <ligand>
        <name>Mn(2+)</name>
        <dbReference type="ChEBI" id="CHEBI:29035"/>
    </ligand>
</feature>
<proteinExistence type="inferred from homology"/>
<dbReference type="PRINTS" id="PR00732">
    <property type="entry name" value="GLHYDRLASE4"/>
</dbReference>
<organism evidence="13 14">
    <name type="scientific">Luteococcus japonicus LSP_Lj1</name>
    <dbReference type="NCBI Taxonomy" id="1255658"/>
    <lineage>
        <taxon>Bacteria</taxon>
        <taxon>Bacillati</taxon>
        <taxon>Actinomycetota</taxon>
        <taxon>Actinomycetes</taxon>
        <taxon>Propionibacteriales</taxon>
        <taxon>Propionibacteriaceae</taxon>
        <taxon>Luteococcus</taxon>
    </lineage>
</organism>
<keyword evidence="3 11" id="KW-0378">Hydrolase</keyword>
<dbReference type="Pfam" id="PF11975">
    <property type="entry name" value="Glyco_hydro_4C"/>
    <property type="match status" value="1"/>
</dbReference>
<dbReference type="InterPro" id="IPR036291">
    <property type="entry name" value="NAD(P)-bd_dom_sf"/>
</dbReference>
<evidence type="ECO:0000256" key="2">
    <source>
        <dbReference type="ARBA" id="ARBA00022723"/>
    </source>
</evidence>
<dbReference type="CDD" id="cd05296">
    <property type="entry name" value="GH4_P_beta_glucosidase"/>
    <property type="match status" value="1"/>
</dbReference>
<evidence type="ECO:0000256" key="4">
    <source>
        <dbReference type="ARBA" id="ARBA00023027"/>
    </source>
</evidence>
<feature type="active site" description="Proton acceptor" evidence="7">
    <location>
        <position position="257"/>
    </location>
</feature>
<evidence type="ECO:0000256" key="7">
    <source>
        <dbReference type="PIRSR" id="PIRSR601088-1"/>
    </source>
</evidence>
<reference evidence="13 14" key="1">
    <citation type="submission" date="2017-02" db="EMBL/GenBank/DDBJ databases">
        <authorList>
            <person name="Peterson S.W."/>
        </authorList>
    </citation>
    <scope>NUCLEOTIDE SEQUENCE [LARGE SCALE GENOMIC DNA]</scope>
    <source>
        <strain evidence="13 14">LSP_Lj1</strain>
    </source>
</reference>
<feature type="binding site" evidence="8">
    <location>
        <position position="90"/>
    </location>
    <ligand>
        <name>substrate</name>
    </ligand>
</feature>
<evidence type="ECO:0000313" key="14">
    <source>
        <dbReference type="Proteomes" id="UP000188342"/>
    </source>
</evidence>
<keyword evidence="14" id="KW-1185">Reference proteome</keyword>
<protein>
    <submittedName>
        <fullName evidence="13">Putative glucosidase</fullName>
    </submittedName>
</protein>
<keyword evidence="5 9" id="KW-0464">Manganese</keyword>
<evidence type="ECO:0000256" key="1">
    <source>
        <dbReference type="ARBA" id="ARBA00010141"/>
    </source>
</evidence>
<dbReference type="OrthoDB" id="9767022at2"/>
<dbReference type="PROSITE" id="PS01324">
    <property type="entry name" value="GLYCOSYL_HYDROL_F4"/>
    <property type="match status" value="1"/>
</dbReference>
<feature type="site" description="Increases basicity of active site Tyr" evidence="10">
    <location>
        <position position="106"/>
    </location>
</feature>
<dbReference type="Proteomes" id="UP000188342">
    <property type="component" value="Unassembled WGS sequence"/>
</dbReference>
<dbReference type="PANTHER" id="PTHR32092:SF5">
    <property type="entry name" value="6-PHOSPHO-BETA-GLUCOSIDASE"/>
    <property type="match status" value="1"/>
</dbReference>
<keyword evidence="6 11" id="KW-0326">Glycosidase</keyword>
<dbReference type="GO" id="GO:0005975">
    <property type="term" value="P:carbohydrate metabolic process"/>
    <property type="evidence" value="ECO:0007669"/>
    <property type="project" value="InterPro"/>
</dbReference>
<dbReference type="GO" id="GO:0016616">
    <property type="term" value="F:oxidoreductase activity, acting on the CH-OH group of donors, NAD or NADP as acceptor"/>
    <property type="evidence" value="ECO:0007669"/>
    <property type="project" value="InterPro"/>
</dbReference>
<comment type="similarity">
    <text evidence="1 11">Belongs to the glycosyl hydrolase 4 family.</text>
</comment>
<keyword evidence="2 9" id="KW-0479">Metal-binding</keyword>
<keyword evidence="4 11" id="KW-0520">NAD</keyword>
<evidence type="ECO:0000256" key="6">
    <source>
        <dbReference type="ARBA" id="ARBA00023295"/>
    </source>
</evidence>
<evidence type="ECO:0000256" key="3">
    <source>
        <dbReference type="ARBA" id="ARBA00022801"/>
    </source>
</evidence>
<gene>
    <name evidence="13" type="ORF">FM114_10665</name>
</gene>
<dbReference type="InterPro" id="IPR022616">
    <property type="entry name" value="Glyco_hydro_4_C"/>
</dbReference>
<dbReference type="Pfam" id="PF02056">
    <property type="entry name" value="Glyco_hydro_4"/>
    <property type="match status" value="1"/>
</dbReference>